<keyword evidence="3" id="KW-1185">Reference proteome</keyword>
<sequence length="351" mass="40487">MVNEVPHHVFYFEMRGSAPFLFLQFAFPELIKLLLTIIMILVMRRLYKPSRIEVKLLQTISGRRLRQLPSTVRAILGDRDMYIAVVAIVVRFAFWNHGLGKQLRYPPFATPVLYRVAQPLAPHLCFNGTSREKRDFVLAEAEFCSRTWKARHGWTAVQYVPAVYSQEYQKYSCLSPSRMISYGRITIDNSTYKGDGYVHDIQSLWSNCAEVGYDCSQITSVKTSENGTTWMMLSSPKARRLGIFILLRRPGRAALGEGYRAFNEGKSLDQILKIILSIDLELSLADCYDTKREVPVGEKSSHFYIDIRSLFSLVLLECFLYWIPFMRAKEEHENVSEAFVDLLRNDYDGDV</sequence>
<dbReference type="Proteomes" id="UP000247409">
    <property type="component" value="Unassembled WGS sequence"/>
</dbReference>
<proteinExistence type="predicted"/>
<protein>
    <submittedName>
        <fullName evidence="2">Uncharacterized protein</fullName>
    </submittedName>
</protein>
<reference evidence="2 3" key="1">
    <citation type="journal article" date="2018" name="Mol. Biol. Evol.">
        <title>Analysis of the draft genome of the red seaweed Gracilariopsis chorda provides insights into genome size evolution in Rhodophyta.</title>
        <authorList>
            <person name="Lee J."/>
            <person name="Yang E.C."/>
            <person name="Graf L."/>
            <person name="Yang J.H."/>
            <person name="Qiu H."/>
            <person name="Zel Zion U."/>
            <person name="Chan C.X."/>
            <person name="Stephens T.G."/>
            <person name="Weber A.P.M."/>
            <person name="Boo G.H."/>
            <person name="Boo S.M."/>
            <person name="Kim K.M."/>
            <person name="Shin Y."/>
            <person name="Jung M."/>
            <person name="Lee S.J."/>
            <person name="Yim H.S."/>
            <person name="Lee J.H."/>
            <person name="Bhattacharya D."/>
            <person name="Yoon H.S."/>
        </authorList>
    </citation>
    <scope>NUCLEOTIDE SEQUENCE [LARGE SCALE GENOMIC DNA]</scope>
    <source>
        <strain evidence="2 3">SKKU-2015</strain>
        <tissue evidence="2">Whole body</tissue>
    </source>
</reference>
<gene>
    <name evidence="2" type="ORF">BWQ96_05793</name>
</gene>
<accession>A0A2V3IQS4</accession>
<dbReference type="EMBL" id="NBIV01000090">
    <property type="protein sequence ID" value="PXF44465.1"/>
    <property type="molecule type" value="Genomic_DNA"/>
</dbReference>
<keyword evidence="1" id="KW-0472">Membrane</keyword>
<evidence type="ECO:0000256" key="1">
    <source>
        <dbReference type="SAM" id="Phobius"/>
    </source>
</evidence>
<keyword evidence="1" id="KW-1133">Transmembrane helix</keyword>
<feature type="transmembrane region" description="Helical" evidence="1">
    <location>
        <begin position="20"/>
        <end position="42"/>
    </location>
</feature>
<evidence type="ECO:0000313" key="3">
    <source>
        <dbReference type="Proteomes" id="UP000247409"/>
    </source>
</evidence>
<name>A0A2V3IQS4_9FLOR</name>
<keyword evidence="1" id="KW-0812">Transmembrane</keyword>
<comment type="caution">
    <text evidence="2">The sequence shown here is derived from an EMBL/GenBank/DDBJ whole genome shotgun (WGS) entry which is preliminary data.</text>
</comment>
<evidence type="ECO:0000313" key="2">
    <source>
        <dbReference type="EMBL" id="PXF44465.1"/>
    </source>
</evidence>
<organism evidence="2 3">
    <name type="scientific">Gracilariopsis chorda</name>
    <dbReference type="NCBI Taxonomy" id="448386"/>
    <lineage>
        <taxon>Eukaryota</taxon>
        <taxon>Rhodophyta</taxon>
        <taxon>Florideophyceae</taxon>
        <taxon>Rhodymeniophycidae</taxon>
        <taxon>Gracilariales</taxon>
        <taxon>Gracilariaceae</taxon>
        <taxon>Gracilariopsis</taxon>
    </lineage>
</organism>
<dbReference type="AlphaFoldDB" id="A0A2V3IQS4"/>